<sequence>MSRFDEPAAAALLTPEAVRERSQELYGLGLDGRLQAWTVQPEAMAATADLVAEVVRVNYPDLRVPFHARWRHFAVGGHDRWAALRATLPDDAADRARAAFDLVILSVLLDAGAGMAWRYREAATGEEHSKSEGLAVASLVMFAADAFGRGRADAARLTDVTAADLASGFQAGPDNPLVGLEGRAALLQRLGRTLLAAGLDRPGALFDILAAQAEDGALPARAILVTLLRHLGPIWPGREVLAGINLGDCWRHPGIRRADASAGLIPFHKLSQWLAYSLVEPLEEAGLRITGLDALTGLPEYRNGGLFLDMGVIRPRDPAVFGAEHAPGSILVVEWRALTVALLDAIAPLVRARLGLSAEAFPLARVLEGGTWWAGRRLARERRADGGPPLRILSDGTVF</sequence>
<dbReference type="PANTHER" id="PTHR31687">
    <property type="match status" value="1"/>
</dbReference>
<gene>
    <name evidence="1" type="ORF">EXY23_04500</name>
</gene>
<dbReference type="OrthoDB" id="9779699at2"/>
<proteinExistence type="predicted"/>
<accession>A0A4R4DS69</accession>
<dbReference type="AlphaFoldDB" id="A0A4R4DS69"/>
<comment type="caution">
    <text evidence="1">The sequence shown here is derived from an EMBL/GenBank/DDBJ whole genome shotgun (WGS) entry which is preliminary data.</text>
</comment>
<evidence type="ECO:0000313" key="2">
    <source>
        <dbReference type="Proteomes" id="UP000295023"/>
    </source>
</evidence>
<dbReference type="RefSeq" id="WP_132284985.1">
    <property type="nucleotide sequence ID" value="NZ_SKBM01000003.1"/>
</dbReference>
<dbReference type="Proteomes" id="UP000295023">
    <property type="component" value="Unassembled WGS sequence"/>
</dbReference>
<dbReference type="PANTHER" id="PTHR31687:SF3">
    <property type="entry name" value="PROTEIN URG3"/>
    <property type="match status" value="1"/>
</dbReference>
<reference evidence="1 2" key="1">
    <citation type="submission" date="2019-03" db="EMBL/GenBank/DDBJ databases">
        <title>Paracraurococcus aquatilis NE82 genome sequence.</title>
        <authorList>
            <person name="Zhao Y."/>
            <person name="Du Z."/>
        </authorList>
    </citation>
    <scope>NUCLEOTIDE SEQUENCE [LARGE SCALE GENOMIC DNA]</scope>
    <source>
        <strain evidence="1 2">NE82</strain>
    </source>
</reference>
<dbReference type="EMBL" id="SKBM01000003">
    <property type="protein sequence ID" value="TCZ65434.1"/>
    <property type="molecule type" value="Genomic_DNA"/>
</dbReference>
<name>A0A4R4DS69_9PROT</name>
<organism evidence="1 2">
    <name type="scientific">Roseicella aquatilis</name>
    <dbReference type="NCBI Taxonomy" id="2527868"/>
    <lineage>
        <taxon>Bacteria</taxon>
        <taxon>Pseudomonadati</taxon>
        <taxon>Pseudomonadota</taxon>
        <taxon>Alphaproteobacteria</taxon>
        <taxon>Acetobacterales</taxon>
        <taxon>Roseomonadaceae</taxon>
        <taxon>Roseicella</taxon>
    </lineage>
</organism>
<dbReference type="InterPro" id="IPR012469">
    <property type="entry name" value="DUF1688"/>
</dbReference>
<keyword evidence="2" id="KW-1185">Reference proteome</keyword>
<dbReference type="Pfam" id="PF07958">
    <property type="entry name" value="DUF1688"/>
    <property type="match status" value="1"/>
</dbReference>
<protein>
    <submittedName>
        <fullName evidence="1">DUF1688 family protein</fullName>
    </submittedName>
</protein>
<evidence type="ECO:0000313" key="1">
    <source>
        <dbReference type="EMBL" id="TCZ65434.1"/>
    </source>
</evidence>